<reference evidence="3" key="1">
    <citation type="submission" date="2021-01" db="UniProtKB">
        <authorList>
            <consortium name="EnsemblPlants"/>
        </authorList>
    </citation>
    <scope>IDENTIFICATION</scope>
</reference>
<dbReference type="Proteomes" id="UP000594263">
    <property type="component" value="Unplaced"/>
</dbReference>
<dbReference type="Gramene" id="Kaladp0081s0224.1.v1.1">
    <property type="protein sequence ID" value="Kaladp0081s0224.1.v1.1"/>
    <property type="gene ID" value="Kaladp0081s0224.v1.1"/>
</dbReference>
<dbReference type="PANTHER" id="PTHR33178">
    <property type="match status" value="1"/>
</dbReference>
<dbReference type="OMA" id="CHVEFSA"/>
<accession>A0A7N0US53</accession>
<dbReference type="InterPro" id="IPR044662">
    <property type="entry name" value="HS1/DABB1-like"/>
</dbReference>
<dbReference type="Gene3D" id="3.30.70.100">
    <property type="match status" value="1"/>
</dbReference>
<dbReference type="PROSITE" id="PS51502">
    <property type="entry name" value="S_R_A_B_BARREL"/>
    <property type="match status" value="1"/>
</dbReference>
<protein>
    <recommendedName>
        <fullName evidence="2">Stress-response A/B barrel domain-containing protein</fullName>
    </recommendedName>
</protein>
<dbReference type="SUPFAM" id="SSF54909">
    <property type="entry name" value="Dimeric alpha+beta barrel"/>
    <property type="match status" value="1"/>
</dbReference>
<keyword evidence="4" id="KW-1185">Reference proteome</keyword>
<name>A0A7N0US53_KALFE</name>
<evidence type="ECO:0000256" key="1">
    <source>
        <dbReference type="ARBA" id="ARBA00011738"/>
    </source>
</evidence>
<evidence type="ECO:0000313" key="3">
    <source>
        <dbReference type="EnsemblPlants" id="Kaladp0081s0224.1.v1.1"/>
    </source>
</evidence>
<organism evidence="3 4">
    <name type="scientific">Kalanchoe fedtschenkoi</name>
    <name type="common">Lavender scallops</name>
    <name type="synonym">South American air plant</name>
    <dbReference type="NCBI Taxonomy" id="63787"/>
    <lineage>
        <taxon>Eukaryota</taxon>
        <taxon>Viridiplantae</taxon>
        <taxon>Streptophyta</taxon>
        <taxon>Embryophyta</taxon>
        <taxon>Tracheophyta</taxon>
        <taxon>Spermatophyta</taxon>
        <taxon>Magnoliopsida</taxon>
        <taxon>eudicotyledons</taxon>
        <taxon>Gunneridae</taxon>
        <taxon>Pentapetalae</taxon>
        <taxon>Saxifragales</taxon>
        <taxon>Crassulaceae</taxon>
        <taxon>Kalanchoe</taxon>
    </lineage>
</organism>
<dbReference type="AlphaFoldDB" id="A0A7N0US53"/>
<evidence type="ECO:0000313" key="4">
    <source>
        <dbReference type="Proteomes" id="UP000594263"/>
    </source>
</evidence>
<dbReference type="EnsemblPlants" id="Kaladp0081s0224.1.v1.1">
    <property type="protein sequence ID" value="Kaladp0081s0224.1.v1.1"/>
    <property type="gene ID" value="Kaladp0081s0224.v1.1"/>
</dbReference>
<dbReference type="Pfam" id="PF07876">
    <property type="entry name" value="Dabb"/>
    <property type="match status" value="1"/>
</dbReference>
<sequence>MADFKHLAVVKFRPDVNVGEILQGVQALVSRIDTVKSLEWGEDLEGSEMVRQGFTHVIAVTFRNKEDYDAYVRHPEHVKFSAVFAQALDKVVVLDFQGMSVEQKVKESELPMPS</sequence>
<feature type="domain" description="Stress-response A/B barrel" evidence="2">
    <location>
        <begin position="4"/>
        <end position="96"/>
    </location>
</feature>
<comment type="subunit">
    <text evidence="1">Homodimer.</text>
</comment>
<dbReference type="InterPro" id="IPR013097">
    <property type="entry name" value="Dabb"/>
</dbReference>
<dbReference type="PANTHER" id="PTHR33178:SF4">
    <property type="entry name" value="EXPRESSED PROTEIN"/>
    <property type="match status" value="1"/>
</dbReference>
<dbReference type="InterPro" id="IPR011008">
    <property type="entry name" value="Dimeric_a/b-barrel"/>
</dbReference>
<proteinExistence type="predicted"/>
<dbReference type="SMART" id="SM00886">
    <property type="entry name" value="Dabb"/>
    <property type="match status" value="1"/>
</dbReference>
<evidence type="ECO:0000259" key="2">
    <source>
        <dbReference type="PROSITE" id="PS51502"/>
    </source>
</evidence>